<evidence type="ECO:0000256" key="1">
    <source>
        <dbReference type="SAM" id="MobiDB-lite"/>
    </source>
</evidence>
<feature type="compositionally biased region" description="Low complexity" evidence="1">
    <location>
        <begin position="157"/>
        <end position="166"/>
    </location>
</feature>
<protein>
    <submittedName>
        <fullName evidence="2">Uncharacterized protein</fullName>
    </submittedName>
</protein>
<keyword evidence="3" id="KW-1185">Reference proteome</keyword>
<comment type="caution">
    <text evidence="2">The sequence shown here is derived from an EMBL/GenBank/DDBJ whole genome shotgun (WGS) entry which is preliminary data.</text>
</comment>
<name>A0A8K0TJZ4_9PEZI</name>
<gene>
    <name evidence="2" type="ORF">B0T11DRAFT_61347</name>
</gene>
<accession>A0A8K0TJZ4</accession>
<feature type="compositionally biased region" description="Basic and acidic residues" evidence="1">
    <location>
        <begin position="167"/>
        <end position="187"/>
    </location>
</feature>
<sequence>MHRLQLLPLLTRHSITRFSQSNTPPICLRFHTATMSWMDTWSRPSKSQAIPAPYYLLPGGEDTAYCHSCGRVVSSRRTTAAGGGKAPTKYCSTRCRSHRPGKLDRQLEEAFVLFLSGEEGFEDGRKGRDKHIKGESRILVPCSVVERHVFGEEEAVGADAGEAGEQGAKEGAEQESEKKATKPKSDSESDFEPTATPQANEVFERFNDEGVAGIAVHDPAEQPRQPPRQQAKSGKGKKSKSKKEALEKAEAKNGNEVDGLDEKQKQGQRRARHKEMAKCAARRGVVFGFAVEGTDERRLCEAIVGGKVVEPSYAKGDWAIRWRE</sequence>
<evidence type="ECO:0000313" key="3">
    <source>
        <dbReference type="Proteomes" id="UP000813385"/>
    </source>
</evidence>
<feature type="region of interest" description="Disordered" evidence="1">
    <location>
        <begin position="217"/>
        <end position="277"/>
    </location>
</feature>
<feature type="compositionally biased region" description="Basic and acidic residues" evidence="1">
    <location>
        <begin position="242"/>
        <end position="265"/>
    </location>
</feature>
<proteinExistence type="predicted"/>
<organism evidence="2 3">
    <name type="scientific">Plectosphaerella cucumerina</name>
    <dbReference type="NCBI Taxonomy" id="40658"/>
    <lineage>
        <taxon>Eukaryota</taxon>
        <taxon>Fungi</taxon>
        <taxon>Dikarya</taxon>
        <taxon>Ascomycota</taxon>
        <taxon>Pezizomycotina</taxon>
        <taxon>Sordariomycetes</taxon>
        <taxon>Hypocreomycetidae</taxon>
        <taxon>Glomerellales</taxon>
        <taxon>Plectosphaerellaceae</taxon>
        <taxon>Plectosphaerella</taxon>
    </lineage>
</organism>
<dbReference type="OrthoDB" id="537467at2759"/>
<evidence type="ECO:0000313" key="2">
    <source>
        <dbReference type="EMBL" id="KAH7368166.1"/>
    </source>
</evidence>
<dbReference type="EMBL" id="JAGPXD010000002">
    <property type="protein sequence ID" value="KAH7368166.1"/>
    <property type="molecule type" value="Genomic_DNA"/>
</dbReference>
<feature type="compositionally biased region" description="Basic residues" evidence="1">
    <location>
        <begin position="266"/>
        <end position="275"/>
    </location>
</feature>
<feature type="region of interest" description="Disordered" evidence="1">
    <location>
        <begin position="155"/>
        <end position="198"/>
    </location>
</feature>
<reference evidence="2" key="1">
    <citation type="journal article" date="2021" name="Nat. Commun.">
        <title>Genetic determinants of endophytism in the Arabidopsis root mycobiome.</title>
        <authorList>
            <person name="Mesny F."/>
            <person name="Miyauchi S."/>
            <person name="Thiergart T."/>
            <person name="Pickel B."/>
            <person name="Atanasova L."/>
            <person name="Karlsson M."/>
            <person name="Huettel B."/>
            <person name="Barry K.W."/>
            <person name="Haridas S."/>
            <person name="Chen C."/>
            <person name="Bauer D."/>
            <person name="Andreopoulos W."/>
            <person name="Pangilinan J."/>
            <person name="LaButti K."/>
            <person name="Riley R."/>
            <person name="Lipzen A."/>
            <person name="Clum A."/>
            <person name="Drula E."/>
            <person name="Henrissat B."/>
            <person name="Kohler A."/>
            <person name="Grigoriev I.V."/>
            <person name="Martin F.M."/>
            <person name="Hacquard S."/>
        </authorList>
    </citation>
    <scope>NUCLEOTIDE SEQUENCE</scope>
    <source>
        <strain evidence="2">MPI-CAGE-AT-0016</strain>
    </source>
</reference>
<dbReference type="AlphaFoldDB" id="A0A8K0TJZ4"/>
<dbReference type="Proteomes" id="UP000813385">
    <property type="component" value="Unassembled WGS sequence"/>
</dbReference>